<proteinExistence type="predicted"/>
<organism evidence="1">
    <name type="scientific">Medioppia subpectinata</name>
    <dbReference type="NCBI Taxonomy" id="1979941"/>
    <lineage>
        <taxon>Eukaryota</taxon>
        <taxon>Metazoa</taxon>
        <taxon>Ecdysozoa</taxon>
        <taxon>Arthropoda</taxon>
        <taxon>Chelicerata</taxon>
        <taxon>Arachnida</taxon>
        <taxon>Acari</taxon>
        <taxon>Acariformes</taxon>
        <taxon>Sarcoptiformes</taxon>
        <taxon>Oribatida</taxon>
        <taxon>Brachypylina</taxon>
        <taxon>Oppioidea</taxon>
        <taxon>Oppiidae</taxon>
        <taxon>Medioppia</taxon>
    </lineage>
</organism>
<dbReference type="EMBL" id="CAJPIZ010044441">
    <property type="protein sequence ID" value="CAG2122105.1"/>
    <property type="molecule type" value="Genomic_DNA"/>
</dbReference>
<gene>
    <name evidence="1" type="ORF">OSB1V03_LOCUS22051</name>
</gene>
<evidence type="ECO:0000313" key="1">
    <source>
        <dbReference type="EMBL" id="CAD7648685.1"/>
    </source>
</evidence>
<evidence type="ECO:0000313" key="2">
    <source>
        <dbReference type="Proteomes" id="UP000759131"/>
    </source>
</evidence>
<dbReference type="Proteomes" id="UP000759131">
    <property type="component" value="Unassembled WGS sequence"/>
</dbReference>
<dbReference type="EMBL" id="OC899016">
    <property type="protein sequence ID" value="CAD7648685.1"/>
    <property type="molecule type" value="Genomic_DNA"/>
</dbReference>
<keyword evidence="2" id="KW-1185">Reference proteome</keyword>
<accession>A0A7R9LVE4</accession>
<reference evidence="1" key="1">
    <citation type="submission" date="2020-11" db="EMBL/GenBank/DDBJ databases">
        <authorList>
            <person name="Tran Van P."/>
        </authorList>
    </citation>
    <scope>NUCLEOTIDE SEQUENCE</scope>
</reference>
<feature type="non-terminal residue" evidence="1">
    <location>
        <position position="103"/>
    </location>
</feature>
<sequence>MRSIAATHVWHRNSCVITSNVLALCGDAMAKTIAATIPMKIGPRVRQWPVLPDGSDARIIYAFPMTGFATERTRAATAAMRRKSSALNTNTVCRMSSSALTNS</sequence>
<name>A0A7R9LVE4_9ACAR</name>
<dbReference type="AlphaFoldDB" id="A0A7R9LVE4"/>
<protein>
    <submittedName>
        <fullName evidence="1">Uncharacterized protein</fullName>
    </submittedName>
</protein>